<keyword evidence="11" id="KW-1185">Reference proteome</keyword>
<feature type="domain" description="ERV/ALR sulfhydryl oxidase" evidence="9">
    <location>
        <begin position="73"/>
        <end position="174"/>
    </location>
</feature>
<dbReference type="STRING" id="1408157.A0A1J7K262"/>
<dbReference type="EMBL" id="KV875093">
    <property type="protein sequence ID" value="OIW34234.1"/>
    <property type="molecule type" value="Genomic_DNA"/>
</dbReference>
<evidence type="ECO:0000313" key="10">
    <source>
        <dbReference type="EMBL" id="OIW34234.1"/>
    </source>
</evidence>
<dbReference type="Gene3D" id="1.20.120.310">
    <property type="entry name" value="ERV/ALR sulfhydryl oxidase domain"/>
    <property type="match status" value="1"/>
</dbReference>
<evidence type="ECO:0000259" key="9">
    <source>
        <dbReference type="PROSITE" id="PS51324"/>
    </source>
</evidence>
<keyword evidence="3 6" id="KW-0274">FAD</keyword>
<dbReference type="EC" id="1.8.3.2" evidence="6"/>
<name>A0A1J7K262_9PEZI</name>
<dbReference type="GO" id="GO:0005789">
    <property type="term" value="C:endoplasmic reticulum membrane"/>
    <property type="evidence" value="ECO:0007669"/>
    <property type="project" value="EnsemblFungi"/>
</dbReference>
<keyword evidence="8" id="KW-0732">Signal</keyword>
<evidence type="ECO:0000256" key="7">
    <source>
        <dbReference type="SAM" id="MobiDB-lite"/>
    </source>
</evidence>
<feature type="signal peptide" evidence="8">
    <location>
        <begin position="1"/>
        <end position="30"/>
    </location>
</feature>
<reference evidence="10 11" key="1">
    <citation type="submission" date="2016-10" db="EMBL/GenBank/DDBJ databases">
        <title>Draft genome sequence of Coniochaeta ligniaria NRRL30616, a lignocellulolytic fungus for bioabatement of inhibitors in plant biomass hydrolysates.</title>
        <authorList>
            <consortium name="DOE Joint Genome Institute"/>
            <person name="Jimenez D.J."/>
            <person name="Hector R.E."/>
            <person name="Riley R."/>
            <person name="Sun H."/>
            <person name="Grigoriev I.V."/>
            <person name="Van Elsas J.D."/>
            <person name="Nichols N.N."/>
        </authorList>
    </citation>
    <scope>NUCLEOTIDE SEQUENCE [LARGE SCALE GENOMIC DNA]</scope>
    <source>
        <strain evidence="10 11">NRRL 30616</strain>
    </source>
</reference>
<evidence type="ECO:0000256" key="2">
    <source>
        <dbReference type="ARBA" id="ARBA00022630"/>
    </source>
</evidence>
<feature type="region of interest" description="Disordered" evidence="7">
    <location>
        <begin position="28"/>
        <end position="49"/>
    </location>
</feature>
<dbReference type="Proteomes" id="UP000182658">
    <property type="component" value="Unassembled WGS sequence"/>
</dbReference>
<feature type="region of interest" description="Disordered" evidence="7">
    <location>
        <begin position="172"/>
        <end position="213"/>
    </location>
</feature>
<evidence type="ECO:0000313" key="11">
    <source>
        <dbReference type="Proteomes" id="UP000182658"/>
    </source>
</evidence>
<dbReference type="InParanoid" id="A0A1J7K262"/>
<dbReference type="Pfam" id="PF04777">
    <property type="entry name" value="Evr1_Alr"/>
    <property type="match status" value="1"/>
</dbReference>
<evidence type="ECO:0000256" key="4">
    <source>
        <dbReference type="ARBA" id="ARBA00023002"/>
    </source>
</evidence>
<keyword evidence="4 6" id="KW-0560">Oxidoreductase</keyword>
<dbReference type="OrthoDB" id="59470at2759"/>
<protein>
    <recommendedName>
        <fullName evidence="6">Sulfhydryl oxidase</fullName>
        <ecNumber evidence="6">1.8.3.2</ecNumber>
    </recommendedName>
</protein>
<dbReference type="FunCoup" id="A0A1J7K262">
    <property type="interactions" value="14"/>
</dbReference>
<evidence type="ECO:0000256" key="8">
    <source>
        <dbReference type="SAM" id="SignalP"/>
    </source>
</evidence>
<dbReference type="GO" id="GO:0016971">
    <property type="term" value="F:flavin-dependent sulfhydryl oxidase activity"/>
    <property type="evidence" value="ECO:0007669"/>
    <property type="project" value="EnsemblFungi"/>
</dbReference>
<dbReference type="PANTHER" id="PTHR12645">
    <property type="entry name" value="ALR/ERV"/>
    <property type="match status" value="1"/>
</dbReference>
<dbReference type="SUPFAM" id="SSF69000">
    <property type="entry name" value="FAD-dependent thiol oxidase"/>
    <property type="match status" value="1"/>
</dbReference>
<dbReference type="InterPro" id="IPR039799">
    <property type="entry name" value="ALR/ERV"/>
</dbReference>
<dbReference type="FunFam" id="1.20.120.310:FF:000002">
    <property type="entry name" value="Sulfhydryl oxidase"/>
    <property type="match status" value="1"/>
</dbReference>
<evidence type="ECO:0000256" key="5">
    <source>
        <dbReference type="ARBA" id="ARBA00023157"/>
    </source>
</evidence>
<accession>A0A1J7K262</accession>
<dbReference type="AlphaFoldDB" id="A0A1J7K262"/>
<dbReference type="InterPro" id="IPR036774">
    <property type="entry name" value="ERV/ALR_sulphydryl_oxid_sf"/>
</dbReference>
<organism evidence="10 11">
    <name type="scientific">Coniochaeta ligniaria NRRL 30616</name>
    <dbReference type="NCBI Taxonomy" id="1408157"/>
    <lineage>
        <taxon>Eukaryota</taxon>
        <taxon>Fungi</taxon>
        <taxon>Dikarya</taxon>
        <taxon>Ascomycota</taxon>
        <taxon>Pezizomycotina</taxon>
        <taxon>Sordariomycetes</taxon>
        <taxon>Sordariomycetidae</taxon>
        <taxon>Coniochaetales</taxon>
        <taxon>Coniochaetaceae</taxon>
        <taxon>Coniochaeta</taxon>
    </lineage>
</organism>
<dbReference type="GO" id="GO:0060904">
    <property type="term" value="P:regulation of protein folding in endoplasmic reticulum"/>
    <property type="evidence" value="ECO:0007669"/>
    <property type="project" value="EnsemblFungi"/>
</dbReference>
<keyword evidence="5" id="KW-1015">Disulfide bond</keyword>
<dbReference type="PANTHER" id="PTHR12645:SF1">
    <property type="entry name" value="FAD-LINKED SULFHYDRYL OXIDASE ERV2"/>
    <property type="match status" value="1"/>
</dbReference>
<dbReference type="GO" id="GO:0005739">
    <property type="term" value="C:mitochondrion"/>
    <property type="evidence" value="ECO:0007669"/>
    <property type="project" value="TreeGrafter"/>
</dbReference>
<dbReference type="PROSITE" id="PS51324">
    <property type="entry name" value="ERV_ALR"/>
    <property type="match status" value="1"/>
</dbReference>
<comment type="catalytic activity">
    <reaction evidence="6">
        <text>2 R'C(R)SH + O2 = R'C(R)S-S(R)CR' + H2O2</text>
        <dbReference type="Rhea" id="RHEA:17357"/>
        <dbReference type="ChEBI" id="CHEBI:15379"/>
        <dbReference type="ChEBI" id="CHEBI:16240"/>
        <dbReference type="ChEBI" id="CHEBI:16520"/>
        <dbReference type="ChEBI" id="CHEBI:17412"/>
        <dbReference type="EC" id="1.8.3.2"/>
    </reaction>
</comment>
<evidence type="ECO:0000256" key="3">
    <source>
        <dbReference type="ARBA" id="ARBA00022827"/>
    </source>
</evidence>
<sequence length="213" mass="23293">MARRQHVTVMFALAVMALITLSYMISSSSSAPRIPSTDEFSGRSSGKGIIPTQNVEVPADVLSGGAIAPKLENATAKAELGRASWKLFHTMMARFPEKPTPDESLALKTYITLFARLYPCGDCARHFQQLLAKYPPQVGGRNAASGWACLVHNEVNKRLKKPEFDCTKLDYDCGCGEDEKKEKEEKEKAGEKSDDLKGRAPVSLEKEGLTRGG</sequence>
<keyword evidence="2 6" id="KW-0285">Flavoprotein</keyword>
<proteinExistence type="predicted"/>
<dbReference type="InterPro" id="IPR017905">
    <property type="entry name" value="ERV/ALR_sulphydryl_oxidase"/>
</dbReference>
<evidence type="ECO:0000256" key="1">
    <source>
        <dbReference type="ARBA" id="ARBA00001974"/>
    </source>
</evidence>
<feature type="chain" id="PRO_5011978299" description="Sulfhydryl oxidase" evidence="8">
    <location>
        <begin position="31"/>
        <end position="213"/>
    </location>
</feature>
<evidence type="ECO:0000256" key="6">
    <source>
        <dbReference type="RuleBase" id="RU371123"/>
    </source>
</evidence>
<dbReference type="GO" id="GO:0050660">
    <property type="term" value="F:flavin adenine dinucleotide binding"/>
    <property type="evidence" value="ECO:0007669"/>
    <property type="project" value="TreeGrafter"/>
</dbReference>
<gene>
    <name evidence="10" type="ORF">CONLIGDRAFT_626292</name>
</gene>
<comment type="cofactor">
    <cofactor evidence="1 6">
        <name>FAD</name>
        <dbReference type="ChEBI" id="CHEBI:57692"/>
    </cofactor>
</comment>